<protein>
    <submittedName>
        <fullName evidence="1">Uncharacterized protein</fullName>
    </submittedName>
</protein>
<dbReference type="Proteomes" id="UP001163981">
    <property type="component" value="Chromosome"/>
</dbReference>
<proteinExistence type="predicted"/>
<keyword evidence="2" id="KW-1185">Reference proteome</keyword>
<evidence type="ECO:0000313" key="1">
    <source>
        <dbReference type="EMBL" id="UZH55228.1"/>
    </source>
</evidence>
<dbReference type="RefSeq" id="WP_265163578.1">
    <property type="nucleotide sequence ID" value="NZ_CP069620.1"/>
</dbReference>
<sequence>MNSFPKLIQYQEVFSTWAGSKVKINEDFETYCDCDFDFIEILLLFESRFSLNLLESTVVRHDFQTVSSFLVWLSRQPGAAGSYIPFQTYEPEIWHVSKILE</sequence>
<accession>A0ABY6NRW5</accession>
<name>A0ABY6NRW5_9FLAO</name>
<reference evidence="1" key="1">
    <citation type="submission" date="2021-02" db="EMBL/GenBank/DDBJ databases">
        <title>Salinimicrobium sp. nov. isolated from seawater in Tongyeong, Republic of Korea.</title>
        <authorList>
            <person name="Lee S.-J."/>
        </authorList>
    </citation>
    <scope>NUCLEOTIDE SEQUENCE</scope>
    <source>
        <strain evidence="1">HN-2-9-2</strain>
    </source>
</reference>
<dbReference type="EMBL" id="CP069620">
    <property type="protein sequence ID" value="UZH55228.1"/>
    <property type="molecule type" value="Genomic_DNA"/>
</dbReference>
<organism evidence="1 2">
    <name type="scientific">Salinimicrobium tongyeongense</name>
    <dbReference type="NCBI Taxonomy" id="2809707"/>
    <lineage>
        <taxon>Bacteria</taxon>
        <taxon>Pseudomonadati</taxon>
        <taxon>Bacteroidota</taxon>
        <taxon>Flavobacteriia</taxon>
        <taxon>Flavobacteriales</taxon>
        <taxon>Flavobacteriaceae</taxon>
        <taxon>Salinimicrobium</taxon>
    </lineage>
</organism>
<gene>
    <name evidence="1" type="ORF">JRG66_14965</name>
</gene>
<evidence type="ECO:0000313" key="2">
    <source>
        <dbReference type="Proteomes" id="UP001163981"/>
    </source>
</evidence>